<proteinExistence type="predicted"/>
<dbReference type="EMBL" id="JAHRIQ010109366">
    <property type="protein sequence ID" value="MEQ2257186.1"/>
    <property type="molecule type" value="Genomic_DNA"/>
</dbReference>
<evidence type="ECO:0000313" key="1">
    <source>
        <dbReference type="EMBL" id="MEQ2257186.1"/>
    </source>
</evidence>
<name>A0ABV0VJ11_9TELE</name>
<gene>
    <name evidence="1" type="ORF">ILYODFUR_032032</name>
</gene>
<protein>
    <submittedName>
        <fullName evidence="1">Uncharacterized protein</fullName>
    </submittedName>
</protein>
<sequence length="107" mass="11526">MDNLCCAPCLARLQPEDGHDMCPTCLGVDHLREALSDHACSNCSVLPRAVWLARVTSVEQPADWGVSVQQDSLPPGQAAASMKRSARGRAFGIWEESQAERAPGTVH</sequence>
<dbReference type="Proteomes" id="UP001482620">
    <property type="component" value="Unassembled WGS sequence"/>
</dbReference>
<organism evidence="1 2">
    <name type="scientific">Ilyodon furcidens</name>
    <name type="common">goldbreast splitfin</name>
    <dbReference type="NCBI Taxonomy" id="33524"/>
    <lineage>
        <taxon>Eukaryota</taxon>
        <taxon>Metazoa</taxon>
        <taxon>Chordata</taxon>
        <taxon>Craniata</taxon>
        <taxon>Vertebrata</taxon>
        <taxon>Euteleostomi</taxon>
        <taxon>Actinopterygii</taxon>
        <taxon>Neopterygii</taxon>
        <taxon>Teleostei</taxon>
        <taxon>Neoteleostei</taxon>
        <taxon>Acanthomorphata</taxon>
        <taxon>Ovalentaria</taxon>
        <taxon>Atherinomorphae</taxon>
        <taxon>Cyprinodontiformes</taxon>
        <taxon>Goodeidae</taxon>
        <taxon>Ilyodon</taxon>
    </lineage>
</organism>
<reference evidence="1 2" key="1">
    <citation type="submission" date="2021-06" db="EMBL/GenBank/DDBJ databases">
        <authorList>
            <person name="Palmer J.M."/>
        </authorList>
    </citation>
    <scope>NUCLEOTIDE SEQUENCE [LARGE SCALE GENOMIC DNA]</scope>
    <source>
        <strain evidence="2">if_2019</strain>
        <tissue evidence="1">Muscle</tissue>
    </source>
</reference>
<keyword evidence="2" id="KW-1185">Reference proteome</keyword>
<evidence type="ECO:0000313" key="2">
    <source>
        <dbReference type="Proteomes" id="UP001482620"/>
    </source>
</evidence>
<comment type="caution">
    <text evidence="1">The sequence shown here is derived from an EMBL/GenBank/DDBJ whole genome shotgun (WGS) entry which is preliminary data.</text>
</comment>
<accession>A0ABV0VJ11</accession>